<keyword evidence="4 13" id="KW-1003">Cell membrane</keyword>
<dbReference type="PRINTS" id="PR01534">
    <property type="entry name" value="VOMERONASL1R"/>
</dbReference>
<evidence type="ECO:0000256" key="11">
    <source>
        <dbReference type="ARBA" id="ARBA00023180"/>
    </source>
</evidence>
<evidence type="ECO:0000256" key="8">
    <source>
        <dbReference type="ARBA" id="ARBA00023040"/>
    </source>
</evidence>
<evidence type="ECO:0000256" key="7">
    <source>
        <dbReference type="ARBA" id="ARBA00022989"/>
    </source>
</evidence>
<gene>
    <name evidence="16" type="primary">LOC101585017</name>
</gene>
<evidence type="ECO:0000256" key="5">
    <source>
        <dbReference type="ARBA" id="ARBA00022507"/>
    </source>
</evidence>
<comment type="function">
    <text evidence="1">Putative pheromone receptor.</text>
</comment>
<dbReference type="PROSITE" id="PS50262">
    <property type="entry name" value="G_PROTEIN_RECEP_F1_2"/>
    <property type="match status" value="1"/>
</dbReference>
<dbReference type="GO" id="GO:0007606">
    <property type="term" value="P:sensory perception of chemical stimulus"/>
    <property type="evidence" value="ECO:0007669"/>
    <property type="project" value="UniProtKB-ARBA"/>
</dbReference>
<keyword evidence="15" id="KW-1185">Reference proteome</keyword>
<evidence type="ECO:0000256" key="12">
    <source>
        <dbReference type="ARBA" id="ARBA00023224"/>
    </source>
</evidence>
<evidence type="ECO:0000256" key="2">
    <source>
        <dbReference type="ARBA" id="ARBA00004651"/>
    </source>
</evidence>
<keyword evidence="6 13" id="KW-0812">Transmembrane</keyword>
<sequence length="337" mass="38745">MAPRDLAIGMAFLSQTATGILGNAVLLFHYFFLCLTGYRLKTTDVIAEHLTLANTVIMLSKGISQTLKAFGIKYFSHIIRCTILLYIYRVARGVSVSTTCLLSVFQAMKISPMTSSWKVLKDKVPKNMGFTIFLIWIHCTLVNFIFPFYAISRSNSKNITKIKHFGQYCSNFRDKITEALYATLLLFPELLCSVLMIWSSCSMIFILHRHKQQVQYISRTNVSQKSSPETRATQSVLVLVCTFVSFYTLSSCFYTYVVNFYIPNWWLMDTSDLISTCFPTISPFILMRCNSTASRLWFTFLHFFQNHIECTAKLSGVHRLFFKKTDRKNEVVVPCNQ</sequence>
<dbReference type="Pfam" id="PF03402">
    <property type="entry name" value="V1R"/>
    <property type="match status" value="1"/>
</dbReference>
<dbReference type="Proteomes" id="UP000515203">
    <property type="component" value="Unplaced"/>
</dbReference>
<dbReference type="PANTHER" id="PTHR24062">
    <property type="entry name" value="VOMERONASAL TYPE-1 RECEPTOR"/>
    <property type="match status" value="1"/>
</dbReference>
<dbReference type="AlphaFoldDB" id="A0A6P3FU07"/>
<keyword evidence="5 13" id="KW-0589">Pheromone response</keyword>
<evidence type="ECO:0000256" key="13">
    <source>
        <dbReference type="RuleBase" id="RU364061"/>
    </source>
</evidence>
<organism evidence="15 16">
    <name type="scientific">Octodon degus</name>
    <name type="common">Degu</name>
    <name type="synonym">Sciurus degus</name>
    <dbReference type="NCBI Taxonomy" id="10160"/>
    <lineage>
        <taxon>Eukaryota</taxon>
        <taxon>Metazoa</taxon>
        <taxon>Chordata</taxon>
        <taxon>Craniata</taxon>
        <taxon>Vertebrata</taxon>
        <taxon>Euteleostomi</taxon>
        <taxon>Mammalia</taxon>
        <taxon>Eutheria</taxon>
        <taxon>Euarchontoglires</taxon>
        <taxon>Glires</taxon>
        <taxon>Rodentia</taxon>
        <taxon>Hystricomorpha</taxon>
        <taxon>Octodontidae</taxon>
        <taxon>Octodon</taxon>
    </lineage>
</organism>
<reference evidence="16" key="1">
    <citation type="submission" date="2025-08" db="UniProtKB">
        <authorList>
            <consortium name="RefSeq"/>
        </authorList>
    </citation>
    <scope>IDENTIFICATION</scope>
</reference>
<dbReference type="OrthoDB" id="9606139at2759"/>
<dbReference type="SUPFAM" id="SSF81321">
    <property type="entry name" value="Family A G protein-coupled receptor-like"/>
    <property type="match status" value="1"/>
</dbReference>
<evidence type="ECO:0000259" key="14">
    <source>
        <dbReference type="PROSITE" id="PS50262"/>
    </source>
</evidence>
<feature type="domain" description="G-protein coupled receptors family 1 profile" evidence="14">
    <location>
        <begin position="22"/>
        <end position="286"/>
    </location>
</feature>
<dbReference type="GO" id="GO:0016503">
    <property type="term" value="F:pheromone receptor activity"/>
    <property type="evidence" value="ECO:0007669"/>
    <property type="project" value="InterPro"/>
</dbReference>
<dbReference type="InParanoid" id="A0A6P3FU07"/>
<evidence type="ECO:0000256" key="10">
    <source>
        <dbReference type="ARBA" id="ARBA00023170"/>
    </source>
</evidence>
<keyword evidence="10 13" id="KW-0675">Receptor</keyword>
<keyword evidence="11" id="KW-0325">Glycoprotein</keyword>
<evidence type="ECO:0000256" key="6">
    <source>
        <dbReference type="ARBA" id="ARBA00022692"/>
    </source>
</evidence>
<dbReference type="InterPro" id="IPR017452">
    <property type="entry name" value="GPCR_Rhodpsn_7TM"/>
</dbReference>
<accession>A0A6P3FU07</accession>
<dbReference type="Gene3D" id="1.20.1070.10">
    <property type="entry name" value="Rhodopsin 7-helix transmembrane proteins"/>
    <property type="match status" value="1"/>
</dbReference>
<dbReference type="FunFam" id="1.20.1070.10:FF:000033">
    <property type="entry name" value="Vomeronasal type-1 receptor"/>
    <property type="match status" value="1"/>
</dbReference>
<feature type="transmembrane region" description="Helical" evidence="13">
    <location>
        <begin position="128"/>
        <end position="151"/>
    </location>
</feature>
<keyword evidence="12 13" id="KW-0807">Transducer</keyword>
<evidence type="ECO:0000256" key="1">
    <source>
        <dbReference type="ARBA" id="ARBA00003878"/>
    </source>
</evidence>
<dbReference type="InterPro" id="IPR004072">
    <property type="entry name" value="Vmron_rcpt_1"/>
</dbReference>
<comment type="similarity">
    <text evidence="3 13">Belongs to the G-protein coupled receptor 1 family.</text>
</comment>
<feature type="transmembrane region" description="Helical" evidence="13">
    <location>
        <begin position="180"/>
        <end position="207"/>
    </location>
</feature>
<dbReference type="RefSeq" id="XP_004644771.1">
    <property type="nucleotide sequence ID" value="XM_004644714.1"/>
</dbReference>
<evidence type="ECO:0000313" key="16">
    <source>
        <dbReference type="RefSeq" id="XP_004644771.1"/>
    </source>
</evidence>
<feature type="transmembrane region" description="Helical" evidence="13">
    <location>
        <begin position="6"/>
        <end position="32"/>
    </location>
</feature>
<proteinExistence type="inferred from homology"/>
<evidence type="ECO:0000256" key="3">
    <source>
        <dbReference type="ARBA" id="ARBA00010663"/>
    </source>
</evidence>
<keyword evidence="7 13" id="KW-1133">Transmembrane helix</keyword>
<comment type="subcellular location">
    <subcellularLocation>
        <location evidence="2 13">Cell membrane</location>
        <topology evidence="2 13">Multi-pass membrane protein</topology>
    </subcellularLocation>
</comment>
<protein>
    <recommendedName>
        <fullName evidence="13">Vomeronasal type-1 receptor</fullName>
    </recommendedName>
</protein>
<evidence type="ECO:0000313" key="15">
    <source>
        <dbReference type="Proteomes" id="UP000515203"/>
    </source>
</evidence>
<dbReference type="GO" id="GO:0019236">
    <property type="term" value="P:response to pheromone"/>
    <property type="evidence" value="ECO:0007669"/>
    <property type="project" value="UniProtKB-KW"/>
</dbReference>
<name>A0A6P3FU07_OCTDE</name>
<dbReference type="GeneID" id="101585017"/>
<keyword evidence="8 13" id="KW-0297">G-protein coupled receptor</keyword>
<keyword evidence="9 13" id="KW-0472">Membrane</keyword>
<comment type="caution">
    <text evidence="13">Lacks conserved residue(s) required for the propagation of feature annotation.</text>
</comment>
<dbReference type="GO" id="GO:0005886">
    <property type="term" value="C:plasma membrane"/>
    <property type="evidence" value="ECO:0007669"/>
    <property type="project" value="UniProtKB-SubCell"/>
</dbReference>
<evidence type="ECO:0000256" key="4">
    <source>
        <dbReference type="ARBA" id="ARBA00022475"/>
    </source>
</evidence>
<evidence type="ECO:0000256" key="9">
    <source>
        <dbReference type="ARBA" id="ARBA00023136"/>
    </source>
</evidence>
<feature type="transmembrane region" description="Helical" evidence="13">
    <location>
        <begin position="236"/>
        <end position="258"/>
    </location>
</feature>